<keyword evidence="2" id="KW-1185">Reference proteome</keyword>
<proteinExistence type="predicted"/>
<evidence type="ECO:0000313" key="2">
    <source>
        <dbReference type="Proteomes" id="UP001227268"/>
    </source>
</evidence>
<evidence type="ECO:0000313" key="1">
    <source>
        <dbReference type="EMBL" id="KAJ9103289.1"/>
    </source>
</evidence>
<accession>A0ACC2VWB6</accession>
<gene>
    <name evidence="1" type="ORF">QFC21_002712</name>
</gene>
<name>A0ACC2VWB6_9TREE</name>
<organism evidence="1 2">
    <name type="scientific">Naganishia friedmannii</name>
    <dbReference type="NCBI Taxonomy" id="89922"/>
    <lineage>
        <taxon>Eukaryota</taxon>
        <taxon>Fungi</taxon>
        <taxon>Dikarya</taxon>
        <taxon>Basidiomycota</taxon>
        <taxon>Agaricomycotina</taxon>
        <taxon>Tremellomycetes</taxon>
        <taxon>Filobasidiales</taxon>
        <taxon>Filobasidiaceae</taxon>
        <taxon>Naganishia</taxon>
    </lineage>
</organism>
<dbReference type="Proteomes" id="UP001227268">
    <property type="component" value="Unassembled WGS sequence"/>
</dbReference>
<protein>
    <submittedName>
        <fullName evidence="1">Uncharacterized protein</fullName>
    </submittedName>
</protein>
<comment type="caution">
    <text evidence="1">The sequence shown here is derived from an EMBL/GenBank/DDBJ whole genome shotgun (WGS) entry which is preliminary data.</text>
</comment>
<dbReference type="EMBL" id="JASBWT010000007">
    <property type="protein sequence ID" value="KAJ9103289.1"/>
    <property type="molecule type" value="Genomic_DNA"/>
</dbReference>
<reference evidence="1" key="1">
    <citation type="submission" date="2023-04" db="EMBL/GenBank/DDBJ databases">
        <title>Draft Genome sequencing of Naganishia species isolated from polar environments using Oxford Nanopore Technology.</title>
        <authorList>
            <person name="Leo P."/>
            <person name="Venkateswaran K."/>
        </authorList>
    </citation>
    <scope>NUCLEOTIDE SEQUENCE</scope>
    <source>
        <strain evidence="1">MNA-CCFEE 5423</strain>
    </source>
</reference>
<sequence length="602" mass="65271">MERTPSTTAVEKETSGYGKKLQVYARSLQDANKHFAKLEAEVKTLKRKLAVTEIGKLAYQALTGYELNWYSIDLVAKSKALNDATENSGTVAKPPIKRRKKVAESPQKNSTLDLSASTPVQLDLPTVTTSSLATKNTEISVPSLDQSLATNTGSAKAASRKPAKAKKASYVNIGTSTEDCLTVMGLLQGTDAVASEPRMQETFNAGLQTHFSNMTENFKLIQTLLLPPVLPQMIQLNEEEHQTALLDQALDVISQLSQSLQLAYDSATISQGGVHQVDLQNTETLDAADGHHNVRTPVQDPTRMVSLVVTLLTRFLPAILGRLQGSDAHGKVIFAVAKGLIRPAIDQITFRFSSTRRMDGQQVVPDGGTLSQKNLLQATKELLEGMLQVVPTYYLADHNDRPGKVSPFAEVIALWSIEALSSGIKTLETASSASIIIEVSTLNNTTQDRDSANDGIATLVELLGRCISRLNSGTTTVYGSNSNIGKRTVKSVATRLCDSITQLVAGMEAAVNLNAAAGSTDAKVDTRPITDRKESDGDHHDSTNFDNDKQMQTMPLWFRLGIDRENMLAMCGLAEGLMVRECQAAGDEMYGGVYEWLEDLVK</sequence>